<accession>A0A420WPH3</accession>
<dbReference type="PANTHER" id="PTHR43194">
    <property type="entry name" value="HYDROLASE ALPHA/BETA FOLD FAMILY"/>
    <property type="match status" value="1"/>
</dbReference>
<dbReference type="InterPro" id="IPR050228">
    <property type="entry name" value="Carboxylesterase_BioH"/>
</dbReference>
<dbReference type="OrthoDB" id="9791366at2"/>
<dbReference type="InterPro" id="IPR000073">
    <property type="entry name" value="AB_hydrolase_1"/>
</dbReference>
<dbReference type="Proteomes" id="UP000277424">
    <property type="component" value="Unassembled WGS sequence"/>
</dbReference>
<dbReference type="Pfam" id="PF12697">
    <property type="entry name" value="Abhydrolase_6"/>
    <property type="match status" value="1"/>
</dbReference>
<dbReference type="PRINTS" id="PR00111">
    <property type="entry name" value="ABHYDROLASE"/>
</dbReference>
<evidence type="ECO:0000259" key="2">
    <source>
        <dbReference type="Pfam" id="PF12697"/>
    </source>
</evidence>
<feature type="domain" description="AB hydrolase-1" evidence="2">
    <location>
        <begin position="34"/>
        <end position="267"/>
    </location>
</feature>
<feature type="compositionally biased region" description="Low complexity" evidence="1">
    <location>
        <begin position="301"/>
        <end position="310"/>
    </location>
</feature>
<feature type="compositionally biased region" description="Basic and acidic residues" evidence="1">
    <location>
        <begin position="291"/>
        <end position="300"/>
    </location>
</feature>
<organism evidence="3 4">
    <name type="scientific">Oceanibaculum indicum</name>
    <dbReference type="NCBI Taxonomy" id="526216"/>
    <lineage>
        <taxon>Bacteria</taxon>
        <taxon>Pseudomonadati</taxon>
        <taxon>Pseudomonadota</taxon>
        <taxon>Alphaproteobacteria</taxon>
        <taxon>Rhodospirillales</taxon>
        <taxon>Oceanibaculaceae</taxon>
        <taxon>Oceanibaculum</taxon>
    </lineage>
</organism>
<sequence>MKPSQGSFASTATGETVWLGFTEWGERRMERVAICAHGLTRQGRDFDQLAQALLGDYRVICPDVAGRGRSGWLSQKEDYHYGTYLKHAKDLLTYRGLGAVDWIGTSMGGLIGMLLAAEEDSPIRRLVLNDVGPFIPKQALERIGQYVGEELVFPNLQAVDEHFRKIYASYGDLSDSEWSAMVLHSVERQPNHTYTLHLDPAIGDAFRKNPLQDIDMWAIWDKIECPVLVLRGETSDVLLRETAQEMTRRGPKAKLMEIPGCGHAPSLMVEDQIAIVRDWLHSWVERDKAEEEAGRARAEAEAAADGGQNG</sequence>
<feature type="region of interest" description="Disordered" evidence="1">
    <location>
        <begin position="291"/>
        <end position="310"/>
    </location>
</feature>
<proteinExistence type="predicted"/>
<dbReference type="Gene3D" id="3.40.50.1820">
    <property type="entry name" value="alpha/beta hydrolase"/>
    <property type="match status" value="1"/>
</dbReference>
<gene>
    <name evidence="3" type="ORF">BCL74_0704</name>
</gene>
<evidence type="ECO:0000313" key="4">
    <source>
        <dbReference type="Proteomes" id="UP000277424"/>
    </source>
</evidence>
<dbReference type="InterPro" id="IPR029058">
    <property type="entry name" value="AB_hydrolase_fold"/>
</dbReference>
<dbReference type="RefSeq" id="WP_121217598.1">
    <property type="nucleotide sequence ID" value="NZ_RBIG01000001.1"/>
</dbReference>
<comment type="caution">
    <text evidence="3">The sequence shown here is derived from an EMBL/GenBank/DDBJ whole genome shotgun (WGS) entry which is preliminary data.</text>
</comment>
<evidence type="ECO:0000256" key="1">
    <source>
        <dbReference type="SAM" id="MobiDB-lite"/>
    </source>
</evidence>
<dbReference type="PANTHER" id="PTHR43194:SF2">
    <property type="entry name" value="PEROXISOMAL MEMBRANE PROTEIN LPX1"/>
    <property type="match status" value="1"/>
</dbReference>
<dbReference type="SUPFAM" id="SSF53474">
    <property type="entry name" value="alpha/beta-Hydrolases"/>
    <property type="match status" value="1"/>
</dbReference>
<reference evidence="3 4" key="1">
    <citation type="submission" date="2018-10" db="EMBL/GenBank/DDBJ databases">
        <title>Comparative analysis of microorganisms from saline springs in Andes Mountain Range, Colombia.</title>
        <authorList>
            <person name="Rubin E."/>
        </authorList>
    </citation>
    <scope>NUCLEOTIDE SEQUENCE [LARGE SCALE GENOMIC DNA]</scope>
    <source>
        <strain evidence="3 4">USBA 36</strain>
    </source>
</reference>
<dbReference type="AlphaFoldDB" id="A0A420WPH3"/>
<evidence type="ECO:0000313" key="3">
    <source>
        <dbReference type="EMBL" id="RKQ72934.1"/>
    </source>
</evidence>
<protein>
    <submittedName>
        <fullName evidence="3">Pimeloyl-ACP methyl ester carboxylesterase</fullName>
    </submittedName>
</protein>
<dbReference type="EMBL" id="RBIG01000001">
    <property type="protein sequence ID" value="RKQ72934.1"/>
    <property type="molecule type" value="Genomic_DNA"/>
</dbReference>
<name>A0A420WPH3_9PROT</name>